<evidence type="ECO:0000313" key="2">
    <source>
        <dbReference type="EMBL" id="GEL52795.1"/>
    </source>
</evidence>
<dbReference type="KEGG" id="abg:Asbog_00128"/>
<sequence>MATSSILSGQVVSNILVAAGDSVLVNKGGVVIGATVQATATLSAATGAVLSGAFVNSGTMTGGTLVGPGTQEIVAVGATAVNQTIGQGATISCNGHVTNVQISGGTLAMTSTGPYDNYSFAANAGGTLTISSGNLNGSKAGLELTSGRTINITGGGLYLSGSVGTGGTLNLGGYGAVGLTVDGGTVNWTADASTDSMPTFTSNGGVVNVYQGANIIQSFSGTVNPYGTVNVQSGVSVMLVSVGANANLRLLPGSTLKASVTVLSGGTVTLDSGVVGDRRFIDTSAGNASPVLNGLPMPDVVIQGWTYGNTVTLKGVPKSSVLRVVPSTNGVDIVTTTGTYTLNIYMANSLGYALVDDGAGNLVYTTCFARGTLIRTPEGEIAVEALEIGQLVSTPKGSMPVRWLGQNSLNVLDQPSPEQEWLVRICAGALGDGIPKRDLLVTQEHCLVFEGKMVPARMLVNGVSVLLDRTIEVYDYYHVGLDSHEPVWAEGALTESYLDTGNRAQFAQQHGTADGSAVIDVTPALAIDTSRAFVEPIHAAIAQRAGATPRHVETTDDPALHLVSEHGAVIYPSGIRNSMYMFLIPGNVQRLRLASRAARPCDVVGPFIDDRRELGVLVHRITLWEEMMDREIEAPFEQARLAGWHGLEQGHHRWTNGSAFIELEPSALPRTLHVSILAGGPYAIAQDGPLPGFDLDTANDNLTLVYSEQMQH</sequence>
<dbReference type="InterPro" id="IPR028992">
    <property type="entry name" value="Hedgehog/Intein_dom"/>
</dbReference>
<feature type="domain" description="Hedgehog/Intein (Hint)" evidence="1">
    <location>
        <begin position="366"/>
        <end position="500"/>
    </location>
</feature>
<evidence type="ECO:0000313" key="3">
    <source>
        <dbReference type="Proteomes" id="UP000321287"/>
    </source>
</evidence>
<organism evidence="2 3">
    <name type="scientific">Asaia bogorensis NBRC 16594</name>
    <dbReference type="NCBI Taxonomy" id="1231624"/>
    <lineage>
        <taxon>Bacteria</taxon>
        <taxon>Pseudomonadati</taxon>
        <taxon>Pseudomonadota</taxon>
        <taxon>Alphaproteobacteria</taxon>
        <taxon>Acetobacterales</taxon>
        <taxon>Acetobacteraceae</taxon>
        <taxon>Asaia</taxon>
    </lineage>
</organism>
<gene>
    <name evidence="2" type="ORF">ABO01nite_08020</name>
</gene>
<dbReference type="GeneID" id="78225239"/>
<dbReference type="EMBL" id="BJVS01000002">
    <property type="protein sequence ID" value="GEL52795.1"/>
    <property type="molecule type" value="Genomic_DNA"/>
</dbReference>
<dbReference type="SUPFAM" id="SSF51294">
    <property type="entry name" value="Hedgehog/intein (Hint) domain"/>
    <property type="match status" value="1"/>
</dbReference>
<comment type="caution">
    <text evidence="2">The sequence shown here is derived from an EMBL/GenBank/DDBJ whole genome shotgun (WGS) entry which is preliminary data.</text>
</comment>
<dbReference type="InterPro" id="IPR036844">
    <property type="entry name" value="Hint_dom_sf"/>
</dbReference>
<dbReference type="Gene3D" id="2.160.20.20">
    <property type="match status" value="1"/>
</dbReference>
<dbReference type="RefSeq" id="WP_062163722.1">
    <property type="nucleotide sequence ID" value="NZ_AP014690.1"/>
</dbReference>
<keyword evidence="3" id="KW-1185">Reference proteome</keyword>
<evidence type="ECO:0000259" key="1">
    <source>
        <dbReference type="Pfam" id="PF13403"/>
    </source>
</evidence>
<reference evidence="2 3" key="1">
    <citation type="submission" date="2019-07" db="EMBL/GenBank/DDBJ databases">
        <title>Whole genome shotgun sequence of Asaia bogorensis NBRC 16594.</title>
        <authorList>
            <person name="Hosoyama A."/>
            <person name="Uohara A."/>
            <person name="Ohji S."/>
            <person name="Ichikawa N."/>
        </authorList>
    </citation>
    <scope>NUCLEOTIDE SEQUENCE [LARGE SCALE GENOMIC DNA]</scope>
    <source>
        <strain evidence="2 3">NBRC 16594</strain>
    </source>
</reference>
<accession>A0AAN4U2P4</accession>
<dbReference type="InterPro" id="IPR012332">
    <property type="entry name" value="Autotransporter_pectin_lyase_C"/>
</dbReference>
<dbReference type="Proteomes" id="UP000321287">
    <property type="component" value="Unassembled WGS sequence"/>
</dbReference>
<dbReference type="AlphaFoldDB" id="A0AAN4U2P4"/>
<name>A0AAN4U2P4_9PROT</name>
<proteinExistence type="predicted"/>
<protein>
    <recommendedName>
        <fullName evidence="1">Hedgehog/Intein (Hint) domain-containing protein</fullName>
    </recommendedName>
</protein>
<dbReference type="Pfam" id="PF13403">
    <property type="entry name" value="Hint_2"/>
    <property type="match status" value="1"/>
</dbReference>